<comment type="caution">
    <text evidence="6">The sequence shown here is derived from an EMBL/GenBank/DDBJ whole genome shotgun (WGS) entry which is preliminary data.</text>
</comment>
<dbReference type="PANTHER" id="PTHR36926">
    <property type="entry name" value="COLICIN V PRODUCTION PROTEIN"/>
    <property type="match status" value="1"/>
</dbReference>
<organism evidence="6 7">
    <name type="scientific">Bermanella marisrubri</name>
    <dbReference type="NCBI Taxonomy" id="207949"/>
    <lineage>
        <taxon>Bacteria</taxon>
        <taxon>Pseudomonadati</taxon>
        <taxon>Pseudomonadota</taxon>
        <taxon>Gammaproteobacteria</taxon>
        <taxon>Oceanospirillales</taxon>
        <taxon>Oceanospirillaceae</taxon>
        <taxon>Bermanella</taxon>
    </lineage>
</organism>
<dbReference type="OrthoDB" id="9810601at2"/>
<protein>
    <submittedName>
        <fullName evidence="6">Uncharacterized membrane protein, required for colicin V production</fullName>
    </submittedName>
</protein>
<dbReference type="InterPro" id="IPR003825">
    <property type="entry name" value="Colicin-V_CvpA"/>
</dbReference>
<dbReference type="AlphaFoldDB" id="Q1N6P9"/>
<feature type="transmembrane region" description="Helical" evidence="5">
    <location>
        <begin position="101"/>
        <end position="121"/>
    </location>
</feature>
<evidence type="ECO:0000256" key="2">
    <source>
        <dbReference type="ARBA" id="ARBA00022692"/>
    </source>
</evidence>
<dbReference type="STRING" id="207949.RED65_09134"/>
<reference evidence="6 7" key="1">
    <citation type="submission" date="2006-03" db="EMBL/GenBank/DDBJ databases">
        <authorList>
            <person name="Pinhassi J."/>
            <person name="Pedros-Alio C."/>
            <person name="Ferriera S."/>
            <person name="Johnson J."/>
            <person name="Kravitz S."/>
            <person name="Halpern A."/>
            <person name="Remington K."/>
            <person name="Beeson K."/>
            <person name="Tran B."/>
            <person name="Rogers Y.-H."/>
            <person name="Friedman R."/>
            <person name="Venter J.C."/>
        </authorList>
    </citation>
    <scope>NUCLEOTIDE SEQUENCE [LARGE SCALE GENOMIC DNA]</scope>
    <source>
        <strain evidence="6 7">RED65</strain>
    </source>
</reference>
<keyword evidence="7" id="KW-1185">Reference proteome</keyword>
<dbReference type="GO" id="GO:0009403">
    <property type="term" value="P:toxin biosynthetic process"/>
    <property type="evidence" value="ECO:0007669"/>
    <property type="project" value="InterPro"/>
</dbReference>
<dbReference type="Pfam" id="PF02674">
    <property type="entry name" value="Colicin_V"/>
    <property type="match status" value="1"/>
</dbReference>
<dbReference type="PANTHER" id="PTHR36926:SF1">
    <property type="entry name" value="COLICIN V PRODUCTION PROTEIN"/>
    <property type="match status" value="1"/>
</dbReference>
<evidence type="ECO:0000256" key="1">
    <source>
        <dbReference type="ARBA" id="ARBA00004141"/>
    </source>
</evidence>
<dbReference type="InterPro" id="IPR052719">
    <property type="entry name" value="CvpA-like"/>
</dbReference>
<feature type="transmembrane region" description="Helical" evidence="5">
    <location>
        <begin position="31"/>
        <end position="52"/>
    </location>
</feature>
<evidence type="ECO:0000256" key="3">
    <source>
        <dbReference type="ARBA" id="ARBA00022989"/>
    </source>
</evidence>
<feature type="transmembrane region" description="Helical" evidence="5">
    <location>
        <begin position="64"/>
        <end position="89"/>
    </location>
</feature>
<proteinExistence type="predicted"/>
<dbReference type="HOGENOM" id="CLU_092720_2_1_6"/>
<dbReference type="Proteomes" id="UP000004263">
    <property type="component" value="Unassembled WGS sequence"/>
</dbReference>
<sequence length="171" mass="18673">MLLIDWVILAVIVISALISIKRGFVKEMLSLASWITAFIVARIFSGHLEVLLDGLIDTPSARYAVAYLVLFTATIIVGALINNLMVEFVKMTGLAGTDRMFGVVFGVARGMILVTAAVYGMQLTALKDDPWWQDSTLIPHFELMVAWSKDVLPGATETLLTLGQSKEGLTQ</sequence>
<evidence type="ECO:0000313" key="6">
    <source>
        <dbReference type="EMBL" id="EAT13543.1"/>
    </source>
</evidence>
<name>Q1N6P9_9GAMM</name>
<feature type="transmembrane region" description="Helical" evidence="5">
    <location>
        <begin position="6"/>
        <end position="24"/>
    </location>
</feature>
<evidence type="ECO:0000256" key="4">
    <source>
        <dbReference type="ARBA" id="ARBA00023136"/>
    </source>
</evidence>
<gene>
    <name evidence="6" type="ORF">RED65_09134</name>
</gene>
<comment type="subcellular location">
    <subcellularLocation>
        <location evidence="1">Membrane</location>
        <topology evidence="1">Multi-pass membrane protein</topology>
    </subcellularLocation>
</comment>
<dbReference type="GO" id="GO:0016020">
    <property type="term" value="C:membrane"/>
    <property type="evidence" value="ECO:0007669"/>
    <property type="project" value="UniProtKB-SubCell"/>
</dbReference>
<evidence type="ECO:0000313" key="7">
    <source>
        <dbReference type="Proteomes" id="UP000004263"/>
    </source>
</evidence>
<keyword evidence="3 5" id="KW-1133">Transmembrane helix</keyword>
<keyword evidence="4 5" id="KW-0472">Membrane</keyword>
<dbReference type="RefSeq" id="WP_007016964.1">
    <property type="nucleotide sequence ID" value="NZ_CH724113.1"/>
</dbReference>
<accession>Q1N6P9</accession>
<keyword evidence="2 5" id="KW-0812">Transmembrane</keyword>
<evidence type="ECO:0000256" key="5">
    <source>
        <dbReference type="SAM" id="Phobius"/>
    </source>
</evidence>
<dbReference type="EMBL" id="AAQH01000001">
    <property type="protein sequence ID" value="EAT13543.1"/>
    <property type="molecule type" value="Genomic_DNA"/>
</dbReference>